<dbReference type="InParanoid" id="A0A0D0ADG0"/>
<sequence>MKICNTHAAHSTGTCALSTGNKTANQAEPASVFATYWHKLSNADKEVYKRKATARLNSSSSAQGLPASSD</sequence>
<keyword evidence="2" id="KW-1185">Reference proteome</keyword>
<reference evidence="2" key="2">
    <citation type="submission" date="2015-01" db="EMBL/GenBank/DDBJ databases">
        <title>Evolutionary Origins and Diversification of the Mycorrhizal Mutualists.</title>
        <authorList>
            <consortium name="DOE Joint Genome Institute"/>
            <consortium name="Mycorrhizal Genomics Consortium"/>
            <person name="Kohler A."/>
            <person name="Kuo A."/>
            <person name="Nagy L.G."/>
            <person name="Floudas D."/>
            <person name="Copeland A."/>
            <person name="Barry K.W."/>
            <person name="Cichocki N."/>
            <person name="Veneault-Fourrey C."/>
            <person name="LaButti K."/>
            <person name="Lindquist E.A."/>
            <person name="Lipzen A."/>
            <person name="Lundell T."/>
            <person name="Morin E."/>
            <person name="Murat C."/>
            <person name="Riley R."/>
            <person name="Ohm R."/>
            <person name="Sun H."/>
            <person name="Tunlid A."/>
            <person name="Henrissat B."/>
            <person name="Grigoriev I.V."/>
            <person name="Hibbett D.S."/>
            <person name="Martin F."/>
        </authorList>
    </citation>
    <scope>NUCLEOTIDE SEQUENCE [LARGE SCALE GENOMIC DNA]</scope>
    <source>
        <strain evidence="2">UH-Slu-Lm8-n1</strain>
    </source>
</reference>
<organism evidence="1 2">
    <name type="scientific">Suillus luteus UH-Slu-Lm8-n1</name>
    <dbReference type="NCBI Taxonomy" id="930992"/>
    <lineage>
        <taxon>Eukaryota</taxon>
        <taxon>Fungi</taxon>
        <taxon>Dikarya</taxon>
        <taxon>Basidiomycota</taxon>
        <taxon>Agaricomycotina</taxon>
        <taxon>Agaricomycetes</taxon>
        <taxon>Agaricomycetidae</taxon>
        <taxon>Boletales</taxon>
        <taxon>Suillineae</taxon>
        <taxon>Suillaceae</taxon>
        <taxon>Suillus</taxon>
    </lineage>
</organism>
<gene>
    <name evidence="1" type="ORF">CY34DRAFT_19159</name>
</gene>
<reference evidence="1 2" key="1">
    <citation type="submission" date="2014-04" db="EMBL/GenBank/DDBJ databases">
        <authorList>
            <consortium name="DOE Joint Genome Institute"/>
            <person name="Kuo A."/>
            <person name="Ruytinx J."/>
            <person name="Rineau F."/>
            <person name="Colpaert J."/>
            <person name="Kohler A."/>
            <person name="Nagy L.G."/>
            <person name="Floudas D."/>
            <person name="Copeland A."/>
            <person name="Barry K.W."/>
            <person name="Cichocki N."/>
            <person name="Veneault-Fourrey C."/>
            <person name="LaButti K."/>
            <person name="Lindquist E.A."/>
            <person name="Lipzen A."/>
            <person name="Lundell T."/>
            <person name="Morin E."/>
            <person name="Murat C."/>
            <person name="Sun H."/>
            <person name="Tunlid A."/>
            <person name="Henrissat B."/>
            <person name="Grigoriev I.V."/>
            <person name="Hibbett D.S."/>
            <person name="Martin F."/>
            <person name="Nordberg H.P."/>
            <person name="Cantor M.N."/>
            <person name="Hua S.X."/>
        </authorList>
    </citation>
    <scope>NUCLEOTIDE SEQUENCE [LARGE SCALE GENOMIC DNA]</scope>
    <source>
        <strain evidence="1 2">UH-Slu-Lm8-n1</strain>
    </source>
</reference>
<dbReference type="EMBL" id="KN836308">
    <property type="protein sequence ID" value="KIK32277.1"/>
    <property type="molecule type" value="Genomic_DNA"/>
</dbReference>
<proteinExistence type="predicted"/>
<dbReference type="AlphaFoldDB" id="A0A0D0ADG0"/>
<dbReference type="OrthoDB" id="2687413at2759"/>
<evidence type="ECO:0000313" key="1">
    <source>
        <dbReference type="EMBL" id="KIK32277.1"/>
    </source>
</evidence>
<protein>
    <submittedName>
        <fullName evidence="1">Uncharacterized protein</fullName>
    </submittedName>
</protein>
<dbReference type="Proteomes" id="UP000054485">
    <property type="component" value="Unassembled WGS sequence"/>
</dbReference>
<accession>A0A0D0ADG0</accession>
<dbReference type="HOGENOM" id="CLU_2759484_0_0_1"/>
<evidence type="ECO:0000313" key="2">
    <source>
        <dbReference type="Proteomes" id="UP000054485"/>
    </source>
</evidence>
<name>A0A0D0ADG0_9AGAM</name>